<evidence type="ECO:0000313" key="1">
    <source>
        <dbReference type="EMBL" id="SFS41655.1"/>
    </source>
</evidence>
<dbReference type="EMBL" id="FOZW01000001">
    <property type="protein sequence ID" value="SFS41655.1"/>
    <property type="molecule type" value="Genomic_DNA"/>
</dbReference>
<dbReference type="RefSeq" id="WP_092421714.1">
    <property type="nucleotide sequence ID" value="NZ_FNCL01000002.1"/>
</dbReference>
<name>A0A1I6PNP2_9RHOB</name>
<protein>
    <submittedName>
        <fullName evidence="1">Uncharacterized protein</fullName>
    </submittedName>
</protein>
<gene>
    <name evidence="1" type="ORF">SAMN04488050_101659</name>
</gene>
<organism evidence="1 2">
    <name type="scientific">Alloyangia pacifica</name>
    <dbReference type="NCBI Taxonomy" id="311180"/>
    <lineage>
        <taxon>Bacteria</taxon>
        <taxon>Pseudomonadati</taxon>
        <taxon>Pseudomonadota</taxon>
        <taxon>Alphaproteobacteria</taxon>
        <taxon>Rhodobacterales</taxon>
        <taxon>Roseobacteraceae</taxon>
        <taxon>Alloyangia</taxon>
    </lineage>
</organism>
<accession>A0A1I6PNP2</accession>
<evidence type="ECO:0000313" key="2">
    <source>
        <dbReference type="Proteomes" id="UP000199392"/>
    </source>
</evidence>
<reference evidence="2" key="1">
    <citation type="submission" date="2016-10" db="EMBL/GenBank/DDBJ databases">
        <authorList>
            <person name="Varghese N."/>
            <person name="Submissions S."/>
        </authorList>
    </citation>
    <scope>NUCLEOTIDE SEQUENCE [LARGE SCALE GENOMIC DNA]</scope>
    <source>
        <strain evidence="2">DSM 26894</strain>
    </source>
</reference>
<dbReference type="AlphaFoldDB" id="A0A1I6PNP2"/>
<keyword evidence="2" id="KW-1185">Reference proteome</keyword>
<proteinExistence type="predicted"/>
<sequence>MPQIVATFPDTSKVFQISEQINDARRYSLEYTRARVNEAQDRGDLPKDSSDLSMTLRSRGRESRLTLGNVRLNRLNIPYEIIVEGERADVAEVIKAARWALEQLWRRAPEDTGYYRDHVALMLNGRVVDASSLSPDNVGPDDELWVTIPDTSYAAIIEAGFAEGKYDESPYRGRLRNGIVYPLLHAARSRFSRSVDIRFSYIALGIRAGRRGGTAPVLEFAPRGAFGAIRDARPGDWKKPRGRAKRR</sequence>
<dbReference type="Proteomes" id="UP000199392">
    <property type="component" value="Unassembled WGS sequence"/>
</dbReference>
<dbReference type="STRING" id="311180.SAMN04488050_101659"/>